<comment type="caution">
    <text evidence="1">The sequence shown here is derived from an EMBL/GenBank/DDBJ whole genome shotgun (WGS) entry which is preliminary data.</text>
</comment>
<dbReference type="AlphaFoldDB" id="A0A9N8E6P9"/>
<reference evidence="1" key="1">
    <citation type="submission" date="2020-06" db="EMBL/GenBank/DDBJ databases">
        <authorList>
            <consortium name="Plant Systems Biology data submission"/>
        </authorList>
    </citation>
    <scope>NUCLEOTIDE SEQUENCE</scope>
    <source>
        <strain evidence="1">D6</strain>
    </source>
</reference>
<evidence type="ECO:0000313" key="2">
    <source>
        <dbReference type="Proteomes" id="UP001153069"/>
    </source>
</evidence>
<proteinExistence type="predicted"/>
<protein>
    <submittedName>
        <fullName evidence="1">Uncharacterized protein</fullName>
    </submittedName>
</protein>
<organism evidence="1 2">
    <name type="scientific">Seminavis robusta</name>
    <dbReference type="NCBI Taxonomy" id="568900"/>
    <lineage>
        <taxon>Eukaryota</taxon>
        <taxon>Sar</taxon>
        <taxon>Stramenopiles</taxon>
        <taxon>Ochrophyta</taxon>
        <taxon>Bacillariophyta</taxon>
        <taxon>Bacillariophyceae</taxon>
        <taxon>Bacillariophycidae</taxon>
        <taxon>Naviculales</taxon>
        <taxon>Naviculaceae</taxon>
        <taxon>Seminavis</taxon>
    </lineage>
</organism>
<dbReference type="EMBL" id="CAICTM010000606">
    <property type="protein sequence ID" value="CAB9513704.1"/>
    <property type="molecule type" value="Genomic_DNA"/>
</dbReference>
<gene>
    <name evidence="1" type="ORF">SEMRO_607_G174680.1</name>
</gene>
<dbReference type="Proteomes" id="UP001153069">
    <property type="component" value="Unassembled WGS sequence"/>
</dbReference>
<name>A0A9N8E6P9_9STRA</name>
<accession>A0A9N8E6P9</accession>
<evidence type="ECO:0000313" key="1">
    <source>
        <dbReference type="EMBL" id="CAB9513704.1"/>
    </source>
</evidence>
<sequence length="238" mass="26694">MSCNFECELAGCLYLPGILIQELSRSIYRGCTITILCDNAATAAWQDKQCPTSPSSATSYLKQLNDIQHHYWQIWQTSVASIPSLDPHPNGLAPCQQLSLLKVFATRVRCGRLTASGQPVRAARVQDYGRAVAQEIRLGSHLRKDPRLDEHNTTHIELANISRGYSKADPPPDKTKPIPLQLLRHAITCILSTSSRDQTIRNMLLMGWFFLLRPGEYTYSAPINTPFRLKDVTFLTPT</sequence>
<keyword evidence="2" id="KW-1185">Reference proteome</keyword>
<dbReference type="OrthoDB" id="10639004at2759"/>